<dbReference type="AlphaFoldDB" id="A0A520KXE8"/>
<organism evidence="1 2">
    <name type="scientific">Candidatus Methanolliviera hydrocarbonicum</name>
    <dbReference type="NCBI Taxonomy" id="2491085"/>
    <lineage>
        <taxon>Archaea</taxon>
        <taxon>Methanobacteriati</taxon>
        <taxon>Methanobacteriota</taxon>
        <taxon>Candidatus Methanoliparia</taxon>
        <taxon>Candidatus Methanoliparales</taxon>
        <taxon>Candidatus Methanollivieraceae</taxon>
        <taxon>Candidatus Methanolliviera</taxon>
    </lineage>
</organism>
<dbReference type="InterPro" id="IPR050509">
    <property type="entry name" value="CoA-transferase_III"/>
</dbReference>
<comment type="caution">
    <text evidence="1">The sequence shown here is derived from an EMBL/GenBank/DDBJ whole genome shotgun (WGS) entry which is preliminary data.</text>
</comment>
<dbReference type="Proteomes" id="UP000320766">
    <property type="component" value="Unassembled WGS sequence"/>
</dbReference>
<dbReference type="InterPro" id="IPR044855">
    <property type="entry name" value="CoA-Trfase_III_dom3_sf"/>
</dbReference>
<dbReference type="InterPro" id="IPR003673">
    <property type="entry name" value="CoA-Trfase_fam_III"/>
</dbReference>
<dbReference type="GO" id="GO:0016740">
    <property type="term" value="F:transferase activity"/>
    <property type="evidence" value="ECO:0007669"/>
    <property type="project" value="UniProtKB-KW"/>
</dbReference>
<keyword evidence="1" id="KW-0808">Transferase</keyword>
<dbReference type="PANTHER" id="PTHR48228">
    <property type="entry name" value="SUCCINYL-COA--D-CITRAMALATE COA-TRANSFERASE"/>
    <property type="match status" value="1"/>
</dbReference>
<dbReference type="Pfam" id="PF02515">
    <property type="entry name" value="CoA_transf_3"/>
    <property type="match status" value="1"/>
</dbReference>
<name>A0A520KXE8_9EURY</name>
<gene>
    <name evidence="1" type="ORF">EF807_03830</name>
</gene>
<dbReference type="SUPFAM" id="SSF89796">
    <property type="entry name" value="CoA-transferase family III (CaiB/BaiF)"/>
    <property type="match status" value="1"/>
</dbReference>
<evidence type="ECO:0000313" key="2">
    <source>
        <dbReference type="Proteomes" id="UP000320766"/>
    </source>
</evidence>
<dbReference type="PANTHER" id="PTHR48228:SF5">
    <property type="entry name" value="ALPHA-METHYLACYL-COA RACEMASE"/>
    <property type="match status" value="1"/>
</dbReference>
<dbReference type="Gene3D" id="3.40.50.10540">
    <property type="entry name" value="Crotonobetainyl-coa:carnitine coa-transferase, domain 1"/>
    <property type="match status" value="2"/>
</dbReference>
<evidence type="ECO:0000313" key="1">
    <source>
        <dbReference type="EMBL" id="RZN70073.1"/>
    </source>
</evidence>
<accession>A0A520KXE8</accession>
<dbReference type="InterPro" id="IPR023606">
    <property type="entry name" value="CoA-Trfase_III_dom_1_sf"/>
</dbReference>
<sequence length="371" mass="41972">MEMLKGERVLDLTRLLPGPYCTWILSRFGADVLKIEDPGYDDYSRSTSLYDLINAGKKSMTLNLKNGSGREIFLDLVSRSDVLVESFRPGVMKRLGLGYETLKEHNEKIIFCSISGYGQNGPYRDIPGHDINYMSISGLLGVNRTKESPVIPTMQIADIGGGMFGALSILASLYRREINGRGEYIDVSMTDVVNSLFNIEYFGVIGGDEEGVLEGKKTFLTGLFPCYNIYKTKDDKFVSLGALETKFWSNFCMGLSREDLIQKQYDTSVIKELKKIFSEKTREEWIEIFKEADALITPIYSPEEVFNDPQVINREVFDRERKILNLPVKFLETTMDEVGKAPEMGESTHEILAELGYEEKGIEDLRKRGAV</sequence>
<dbReference type="Gene3D" id="3.30.1540.10">
    <property type="entry name" value="formyl-coa transferase, domain 3"/>
    <property type="match status" value="1"/>
</dbReference>
<protein>
    <submittedName>
        <fullName evidence="1">CoA transferase</fullName>
    </submittedName>
</protein>
<dbReference type="EMBL" id="RXIL01000062">
    <property type="protein sequence ID" value="RZN70073.1"/>
    <property type="molecule type" value="Genomic_DNA"/>
</dbReference>
<proteinExistence type="predicted"/>
<reference evidence="1 2" key="1">
    <citation type="journal article" date="2019" name="Nat. Microbiol.">
        <title>Wide diversity of methane and short-chain alkane metabolisms in uncultured archaea.</title>
        <authorList>
            <person name="Borrel G."/>
            <person name="Adam P.S."/>
            <person name="McKay L.J."/>
            <person name="Chen L.X."/>
            <person name="Sierra-Garcia I.N."/>
            <person name="Sieber C.M."/>
            <person name="Letourneur Q."/>
            <person name="Ghozlane A."/>
            <person name="Andersen G.L."/>
            <person name="Li W.J."/>
            <person name="Hallam S.J."/>
            <person name="Muyzer G."/>
            <person name="de Oliveira V.M."/>
            <person name="Inskeep W.P."/>
            <person name="Banfield J.F."/>
            <person name="Gribaldo S."/>
        </authorList>
    </citation>
    <scope>NUCLEOTIDE SEQUENCE [LARGE SCALE GENOMIC DNA]</scope>
    <source>
        <strain evidence="1">NM1b</strain>
    </source>
</reference>